<evidence type="ECO:0000256" key="1">
    <source>
        <dbReference type="ARBA" id="ARBA00008791"/>
    </source>
</evidence>
<comment type="similarity">
    <text evidence="1">Belongs to the universal stress protein A family.</text>
</comment>
<evidence type="ECO:0000313" key="4">
    <source>
        <dbReference type="Proteomes" id="UP000001479"/>
    </source>
</evidence>
<gene>
    <name evidence="3" type="ordered locus">M164_0827</name>
</gene>
<feature type="domain" description="UspA" evidence="2">
    <location>
        <begin position="26"/>
        <end position="166"/>
    </location>
</feature>
<protein>
    <submittedName>
        <fullName evidence="3">UspA domain protein</fullName>
    </submittedName>
</protein>
<name>C4KFS6_SACI6</name>
<dbReference type="EMBL" id="CP001402">
    <property type="protein sequence ID" value="ACR41440.1"/>
    <property type="molecule type" value="Genomic_DNA"/>
</dbReference>
<dbReference type="InterPro" id="IPR006015">
    <property type="entry name" value="Universal_stress_UspA"/>
</dbReference>
<dbReference type="InterPro" id="IPR006016">
    <property type="entry name" value="UspA"/>
</dbReference>
<dbReference type="SUPFAM" id="SSF52402">
    <property type="entry name" value="Adenine nucleotide alpha hydrolases-like"/>
    <property type="match status" value="1"/>
</dbReference>
<dbReference type="PRINTS" id="PR01438">
    <property type="entry name" value="UNVRSLSTRESS"/>
</dbReference>
<dbReference type="CDD" id="cd00293">
    <property type="entry name" value="USP-like"/>
    <property type="match status" value="1"/>
</dbReference>
<dbReference type="PANTHER" id="PTHR46268">
    <property type="entry name" value="STRESS RESPONSE PROTEIN NHAX"/>
    <property type="match status" value="1"/>
</dbReference>
<dbReference type="Pfam" id="PF00582">
    <property type="entry name" value="Usp"/>
    <property type="match status" value="1"/>
</dbReference>
<sequence length="166" mass="18499">MQLFRFIIYQNFYMYFLIKHWVLMVFKNIILAYDGSDNAKRALDVAIDLAKKYESKLTIIEVVDTAVLTGMGLAPIPSEVINQVYDKAKRDVEEAKEKALSNGVKNVETVTLEGDPATAILDYVGKSGADLIVTGSRGLSAIKRLFLESVSSRLVHESKIPVLVMK</sequence>
<dbReference type="PANTHER" id="PTHR46268:SF25">
    <property type="entry name" value="USPA DOMAIN PROTEIN"/>
    <property type="match status" value="1"/>
</dbReference>
<dbReference type="KEGG" id="sid:M164_0827"/>
<dbReference type="Gene3D" id="3.40.50.620">
    <property type="entry name" value="HUPs"/>
    <property type="match status" value="1"/>
</dbReference>
<accession>C4KFS6</accession>
<evidence type="ECO:0000313" key="3">
    <source>
        <dbReference type="EMBL" id="ACR41440.1"/>
    </source>
</evidence>
<dbReference type="InterPro" id="IPR014729">
    <property type="entry name" value="Rossmann-like_a/b/a_fold"/>
</dbReference>
<reference evidence="3 4" key="1">
    <citation type="journal article" date="2009" name="Proc. Natl. Acad. Sci. U.S.A.">
        <title>Biogeography of the Sulfolobus islandicus pan-genome.</title>
        <authorList>
            <person name="Reno M.L."/>
            <person name="Held N.L."/>
            <person name="Fields C.J."/>
            <person name="Burke P.V."/>
            <person name="Whitaker R.J."/>
        </authorList>
    </citation>
    <scope>NUCLEOTIDE SEQUENCE [LARGE SCALE GENOMIC DNA]</scope>
    <source>
        <strain evidence="4">M.16.4 / Kamchatka #3</strain>
    </source>
</reference>
<dbReference type="AlphaFoldDB" id="C4KFS6"/>
<dbReference type="HOGENOM" id="CLU_049301_9_1_2"/>
<proteinExistence type="inferred from homology"/>
<evidence type="ECO:0000259" key="2">
    <source>
        <dbReference type="Pfam" id="PF00582"/>
    </source>
</evidence>
<organism evidence="3 4">
    <name type="scientific">Saccharolobus islandicus (strain M.16.4 / Kamchatka #3)</name>
    <name type="common">Sulfolobus islandicus</name>
    <dbReference type="NCBI Taxonomy" id="426118"/>
    <lineage>
        <taxon>Archaea</taxon>
        <taxon>Thermoproteota</taxon>
        <taxon>Thermoprotei</taxon>
        <taxon>Sulfolobales</taxon>
        <taxon>Sulfolobaceae</taxon>
        <taxon>Saccharolobus</taxon>
    </lineage>
</organism>
<dbReference type="Proteomes" id="UP000001479">
    <property type="component" value="Chromosome"/>
</dbReference>